<evidence type="ECO:0000256" key="2">
    <source>
        <dbReference type="SAM" id="SignalP"/>
    </source>
</evidence>
<accession>A0ABR3JM12</accession>
<feature type="signal peptide" evidence="2">
    <location>
        <begin position="1"/>
        <end position="22"/>
    </location>
</feature>
<protein>
    <submittedName>
        <fullName evidence="3">Uncharacterized protein</fullName>
    </submittedName>
</protein>
<feature type="region of interest" description="Disordered" evidence="1">
    <location>
        <begin position="28"/>
        <end position="63"/>
    </location>
</feature>
<dbReference type="Proteomes" id="UP001556367">
    <property type="component" value="Unassembled WGS sequence"/>
</dbReference>
<organism evidence="3 4">
    <name type="scientific">Hohenbuehelia grisea</name>
    <dbReference type="NCBI Taxonomy" id="104357"/>
    <lineage>
        <taxon>Eukaryota</taxon>
        <taxon>Fungi</taxon>
        <taxon>Dikarya</taxon>
        <taxon>Basidiomycota</taxon>
        <taxon>Agaricomycotina</taxon>
        <taxon>Agaricomycetes</taxon>
        <taxon>Agaricomycetidae</taxon>
        <taxon>Agaricales</taxon>
        <taxon>Pleurotineae</taxon>
        <taxon>Pleurotaceae</taxon>
        <taxon>Hohenbuehelia</taxon>
    </lineage>
</organism>
<sequence length="153" mass="16910">MYRRLATLSVLLIMATSNQVLGRPQAIQATPEHPDSPVASVTGTAAARSTSKAPTPPQHIYAWAPPPQQVKRAACAQGNTLSYGPSRRFGRAMSPPVQLQKRAGDDSSSGMGKRLMFDDGGNERMAMRDVEEKEYWREMKTDEYAVMERPVYP</sequence>
<evidence type="ECO:0000313" key="3">
    <source>
        <dbReference type="EMBL" id="KAL0956787.1"/>
    </source>
</evidence>
<gene>
    <name evidence="3" type="ORF">HGRIS_002906</name>
</gene>
<dbReference type="EMBL" id="JASNQZ010000006">
    <property type="protein sequence ID" value="KAL0956787.1"/>
    <property type="molecule type" value="Genomic_DNA"/>
</dbReference>
<reference evidence="4" key="1">
    <citation type="submission" date="2024-06" db="EMBL/GenBank/DDBJ databases">
        <title>Multi-omics analyses provide insights into the biosynthesis of the anticancer antibiotic pleurotin in Hohenbuehelia grisea.</title>
        <authorList>
            <person name="Weaver J.A."/>
            <person name="Alberti F."/>
        </authorList>
    </citation>
    <scope>NUCLEOTIDE SEQUENCE [LARGE SCALE GENOMIC DNA]</scope>
    <source>
        <strain evidence="4">T-177</strain>
    </source>
</reference>
<feature type="chain" id="PRO_5045598508" evidence="2">
    <location>
        <begin position="23"/>
        <end position="153"/>
    </location>
</feature>
<name>A0ABR3JM12_9AGAR</name>
<keyword evidence="4" id="KW-1185">Reference proteome</keyword>
<evidence type="ECO:0000256" key="1">
    <source>
        <dbReference type="SAM" id="MobiDB-lite"/>
    </source>
</evidence>
<proteinExistence type="predicted"/>
<comment type="caution">
    <text evidence="3">The sequence shown here is derived from an EMBL/GenBank/DDBJ whole genome shotgun (WGS) entry which is preliminary data.</text>
</comment>
<keyword evidence="2" id="KW-0732">Signal</keyword>
<feature type="compositionally biased region" description="Polar residues" evidence="1">
    <location>
        <begin position="39"/>
        <end position="53"/>
    </location>
</feature>
<feature type="region of interest" description="Disordered" evidence="1">
    <location>
        <begin position="81"/>
        <end position="123"/>
    </location>
</feature>
<evidence type="ECO:0000313" key="4">
    <source>
        <dbReference type="Proteomes" id="UP001556367"/>
    </source>
</evidence>